<dbReference type="Pfam" id="PF01965">
    <property type="entry name" value="DJ-1_PfpI"/>
    <property type="match status" value="1"/>
</dbReference>
<evidence type="ECO:0000313" key="4">
    <source>
        <dbReference type="Proteomes" id="UP000315440"/>
    </source>
</evidence>
<dbReference type="InterPro" id="IPR029062">
    <property type="entry name" value="Class_I_gatase-like"/>
</dbReference>
<organism evidence="3 4">
    <name type="scientific">Pseudobythopirellula maris</name>
    <dbReference type="NCBI Taxonomy" id="2527991"/>
    <lineage>
        <taxon>Bacteria</taxon>
        <taxon>Pseudomonadati</taxon>
        <taxon>Planctomycetota</taxon>
        <taxon>Planctomycetia</taxon>
        <taxon>Pirellulales</taxon>
        <taxon>Lacipirellulaceae</taxon>
        <taxon>Pseudobythopirellula</taxon>
    </lineage>
</organism>
<name>A0A5C5ZNL5_9BACT</name>
<dbReference type="Gene3D" id="3.40.50.880">
    <property type="match status" value="1"/>
</dbReference>
<comment type="similarity">
    <text evidence="1">Belongs to the peptidase C56 family.</text>
</comment>
<gene>
    <name evidence="3" type="primary">yraA_2</name>
    <name evidence="3" type="ORF">Mal64_22040</name>
</gene>
<protein>
    <submittedName>
        <fullName evidence="3">Putative cysteine protease YraA</fullName>
        <ecNumber evidence="3">3.2.-.-</ecNumber>
    </submittedName>
</protein>
<dbReference type="EC" id="3.2.-.-" evidence="3"/>
<evidence type="ECO:0000259" key="2">
    <source>
        <dbReference type="Pfam" id="PF01965"/>
    </source>
</evidence>
<dbReference type="PROSITE" id="PS51276">
    <property type="entry name" value="PEPTIDASE_C56_PFPI"/>
    <property type="match status" value="1"/>
</dbReference>
<feature type="domain" description="DJ-1/PfpI" evidence="2">
    <location>
        <begin position="21"/>
        <end position="188"/>
    </location>
</feature>
<dbReference type="AlphaFoldDB" id="A0A5C5ZNL5"/>
<reference evidence="3 4" key="1">
    <citation type="submission" date="2019-02" db="EMBL/GenBank/DDBJ databases">
        <title>Deep-cultivation of Planctomycetes and their phenomic and genomic characterization uncovers novel biology.</title>
        <authorList>
            <person name="Wiegand S."/>
            <person name="Jogler M."/>
            <person name="Boedeker C."/>
            <person name="Pinto D."/>
            <person name="Vollmers J."/>
            <person name="Rivas-Marin E."/>
            <person name="Kohn T."/>
            <person name="Peeters S.H."/>
            <person name="Heuer A."/>
            <person name="Rast P."/>
            <person name="Oberbeckmann S."/>
            <person name="Bunk B."/>
            <person name="Jeske O."/>
            <person name="Meyerdierks A."/>
            <person name="Storesund J.E."/>
            <person name="Kallscheuer N."/>
            <person name="Luecker S."/>
            <person name="Lage O.M."/>
            <person name="Pohl T."/>
            <person name="Merkel B.J."/>
            <person name="Hornburger P."/>
            <person name="Mueller R.-W."/>
            <person name="Bruemmer F."/>
            <person name="Labrenz M."/>
            <person name="Spormann A.M."/>
            <person name="Op Den Camp H."/>
            <person name="Overmann J."/>
            <person name="Amann R."/>
            <person name="Jetten M.S.M."/>
            <person name="Mascher T."/>
            <person name="Medema M.H."/>
            <person name="Devos D.P."/>
            <person name="Kaster A.-K."/>
            <person name="Ovreas L."/>
            <person name="Rohde M."/>
            <person name="Galperin M.Y."/>
            <person name="Jogler C."/>
        </authorList>
    </citation>
    <scope>NUCLEOTIDE SEQUENCE [LARGE SCALE GENOMIC DNA]</scope>
    <source>
        <strain evidence="3 4">Mal64</strain>
    </source>
</reference>
<dbReference type="GO" id="GO:0006508">
    <property type="term" value="P:proteolysis"/>
    <property type="evidence" value="ECO:0007669"/>
    <property type="project" value="UniProtKB-KW"/>
</dbReference>
<proteinExistence type="inferred from homology"/>
<dbReference type="PANTHER" id="PTHR42733">
    <property type="entry name" value="DJ-1 PROTEIN"/>
    <property type="match status" value="1"/>
</dbReference>
<dbReference type="InterPro" id="IPR006286">
    <property type="entry name" value="C56_PfpI-like"/>
</dbReference>
<keyword evidence="3" id="KW-0326">Glycosidase</keyword>
<dbReference type="CDD" id="cd03134">
    <property type="entry name" value="GATase1_PfpI_like"/>
    <property type="match status" value="1"/>
</dbReference>
<keyword evidence="3" id="KW-0645">Protease</keyword>
<dbReference type="GO" id="GO:0008233">
    <property type="term" value="F:peptidase activity"/>
    <property type="evidence" value="ECO:0007669"/>
    <property type="project" value="UniProtKB-KW"/>
</dbReference>
<accession>A0A5C5ZNL5</accession>
<keyword evidence="4" id="KW-1185">Reference proteome</keyword>
<dbReference type="EMBL" id="SJPQ01000002">
    <property type="protein sequence ID" value="TWT88716.1"/>
    <property type="molecule type" value="Genomic_DNA"/>
</dbReference>
<sequence>MSDAKQCEPCDTTEQCLKGDKIAFLATDGVEQSELTRPWEAVEKAGGQPVLVSLEMGEIQGMHHDQNGDRFTVGITVDQAKADDFVGLVLPGGVANPDTLRTCDKAVQFVRDFFQQHKPVAAICHGPWLLAEADVLNGRKVTSYASIKTDLVNAGANWVDEECVCDEGLVTSRSPDDLNAFCDKAVEEFAEGKHEKQTV</sequence>
<dbReference type="SUPFAM" id="SSF52317">
    <property type="entry name" value="Class I glutamine amidotransferase-like"/>
    <property type="match status" value="1"/>
</dbReference>
<evidence type="ECO:0000256" key="1">
    <source>
        <dbReference type="ARBA" id="ARBA00008542"/>
    </source>
</evidence>
<dbReference type="GO" id="GO:0016798">
    <property type="term" value="F:hydrolase activity, acting on glycosyl bonds"/>
    <property type="evidence" value="ECO:0007669"/>
    <property type="project" value="UniProtKB-KW"/>
</dbReference>
<dbReference type="NCBIfam" id="TIGR01382">
    <property type="entry name" value="PfpI"/>
    <property type="match status" value="1"/>
</dbReference>
<evidence type="ECO:0000313" key="3">
    <source>
        <dbReference type="EMBL" id="TWT88716.1"/>
    </source>
</evidence>
<dbReference type="Proteomes" id="UP000315440">
    <property type="component" value="Unassembled WGS sequence"/>
</dbReference>
<dbReference type="PANTHER" id="PTHR42733:SF12">
    <property type="entry name" value="PROTEINASE"/>
    <property type="match status" value="1"/>
</dbReference>
<dbReference type="RefSeq" id="WP_146400008.1">
    <property type="nucleotide sequence ID" value="NZ_SJPQ01000002.1"/>
</dbReference>
<dbReference type="OrthoDB" id="9800516at2"/>
<dbReference type="InterPro" id="IPR002818">
    <property type="entry name" value="DJ-1/PfpI"/>
</dbReference>
<keyword evidence="3" id="KW-0378">Hydrolase</keyword>
<comment type="caution">
    <text evidence="3">The sequence shown here is derived from an EMBL/GenBank/DDBJ whole genome shotgun (WGS) entry which is preliminary data.</text>
</comment>